<evidence type="ECO:0000256" key="1">
    <source>
        <dbReference type="ARBA" id="ARBA00001947"/>
    </source>
</evidence>
<dbReference type="InterPro" id="IPR002933">
    <property type="entry name" value="Peptidase_M20"/>
</dbReference>
<comment type="cofactor">
    <cofactor evidence="1">
        <name>Zn(2+)</name>
        <dbReference type="ChEBI" id="CHEBI:29105"/>
    </cofactor>
</comment>
<evidence type="ECO:0000259" key="4">
    <source>
        <dbReference type="Pfam" id="PF07687"/>
    </source>
</evidence>
<organism evidence="5">
    <name type="scientific">Dissulfuribacter thermophilus</name>
    <dbReference type="NCBI Taxonomy" id="1156395"/>
    <lineage>
        <taxon>Bacteria</taxon>
        <taxon>Pseudomonadati</taxon>
        <taxon>Thermodesulfobacteriota</taxon>
        <taxon>Dissulfuribacteria</taxon>
        <taxon>Dissulfuribacterales</taxon>
        <taxon>Dissulfuribacteraceae</taxon>
        <taxon>Dissulfuribacter</taxon>
    </lineage>
</organism>
<keyword evidence="3" id="KW-0862">Zinc</keyword>
<dbReference type="GO" id="GO:0016787">
    <property type="term" value="F:hydrolase activity"/>
    <property type="evidence" value="ECO:0007669"/>
    <property type="project" value="UniProtKB-KW"/>
</dbReference>
<sequence>MFRTDGTTILGGDDKAAIAILMEVARCLKEQGGQLLPPLEFLFTVCEEIGLLGAKALDASILRARAGYALDTTGTFNLINRAPCAIRFSVKVHGKSAHAGIAPEKGINAISLAARAISKVPLGRIDPETTANIGIIRGGKATNIVPDLVEIEGEVRSHSEDRLKKVQDQVLAPFHQLQWDFDPKGEGPVVQVDVIDDYPVLNVPEDHRLVTTAREAAASMGKELKVETTGGGSDANILCGKGIETVILGIGMENVHTTDEHIALSDMVECARFVLEIISKWGLR</sequence>
<accession>A0A7V2WSU2</accession>
<protein>
    <submittedName>
        <fullName evidence="5">M20/M25/M40 family metallo-hydrolase</fullName>
    </submittedName>
</protein>
<dbReference type="Gene3D" id="3.30.70.360">
    <property type="match status" value="1"/>
</dbReference>
<dbReference type="SUPFAM" id="SSF53187">
    <property type="entry name" value="Zn-dependent exopeptidases"/>
    <property type="match status" value="1"/>
</dbReference>
<evidence type="ECO:0000256" key="3">
    <source>
        <dbReference type="ARBA" id="ARBA00022833"/>
    </source>
</evidence>
<dbReference type="Gene3D" id="3.40.630.10">
    <property type="entry name" value="Zn peptidases"/>
    <property type="match status" value="2"/>
</dbReference>
<dbReference type="SUPFAM" id="SSF55031">
    <property type="entry name" value="Bacterial exopeptidase dimerisation domain"/>
    <property type="match status" value="1"/>
</dbReference>
<dbReference type="Pfam" id="PF07687">
    <property type="entry name" value="M20_dimer"/>
    <property type="match status" value="1"/>
</dbReference>
<dbReference type="PANTHER" id="PTHR42994:SF2">
    <property type="entry name" value="PEPTIDASE"/>
    <property type="match status" value="1"/>
</dbReference>
<reference evidence="5" key="1">
    <citation type="journal article" date="2020" name="mSystems">
        <title>Genome- and Community-Level Interaction Insights into Carbon Utilization and Element Cycling Functions of Hydrothermarchaeota in Hydrothermal Sediment.</title>
        <authorList>
            <person name="Zhou Z."/>
            <person name="Liu Y."/>
            <person name="Xu W."/>
            <person name="Pan J."/>
            <person name="Luo Z.H."/>
            <person name="Li M."/>
        </authorList>
    </citation>
    <scope>NUCLEOTIDE SEQUENCE [LARGE SCALE GENOMIC DNA]</scope>
    <source>
        <strain evidence="5">HyVt-503</strain>
    </source>
</reference>
<proteinExistence type="predicted"/>
<gene>
    <name evidence="5" type="ORF">ENJ63_01750</name>
</gene>
<dbReference type="PANTHER" id="PTHR42994">
    <property type="entry name" value="PEPTIDASE T"/>
    <property type="match status" value="1"/>
</dbReference>
<dbReference type="Pfam" id="PF01546">
    <property type="entry name" value="Peptidase_M20"/>
    <property type="match status" value="1"/>
</dbReference>
<evidence type="ECO:0000313" key="5">
    <source>
        <dbReference type="EMBL" id="HFC46586.1"/>
    </source>
</evidence>
<feature type="domain" description="Peptidase M20 dimerisation" evidence="4">
    <location>
        <begin position="86"/>
        <end position="171"/>
    </location>
</feature>
<evidence type="ECO:0000256" key="2">
    <source>
        <dbReference type="ARBA" id="ARBA00022801"/>
    </source>
</evidence>
<keyword evidence="2" id="KW-0378">Hydrolase</keyword>
<dbReference type="InterPro" id="IPR011650">
    <property type="entry name" value="Peptidase_M20_dimer"/>
</dbReference>
<dbReference type="EMBL" id="DRND01000146">
    <property type="protein sequence ID" value="HFC46586.1"/>
    <property type="molecule type" value="Genomic_DNA"/>
</dbReference>
<dbReference type="AlphaFoldDB" id="A0A7V2WSU2"/>
<name>A0A7V2WSU2_9BACT</name>
<dbReference type="Proteomes" id="UP000885797">
    <property type="component" value="Unassembled WGS sequence"/>
</dbReference>
<comment type="caution">
    <text evidence="5">The sequence shown here is derived from an EMBL/GenBank/DDBJ whole genome shotgun (WGS) entry which is preliminary data.</text>
</comment>
<dbReference type="InterPro" id="IPR036264">
    <property type="entry name" value="Bact_exopeptidase_dim_dom"/>
</dbReference>